<organism evidence="2 3">
    <name type="scientific">Nicotiana attenuata</name>
    <name type="common">Coyote tobacco</name>
    <dbReference type="NCBI Taxonomy" id="49451"/>
    <lineage>
        <taxon>Eukaryota</taxon>
        <taxon>Viridiplantae</taxon>
        <taxon>Streptophyta</taxon>
        <taxon>Embryophyta</taxon>
        <taxon>Tracheophyta</taxon>
        <taxon>Spermatophyta</taxon>
        <taxon>Magnoliopsida</taxon>
        <taxon>eudicotyledons</taxon>
        <taxon>Gunneridae</taxon>
        <taxon>Pentapetalae</taxon>
        <taxon>asterids</taxon>
        <taxon>lamiids</taxon>
        <taxon>Solanales</taxon>
        <taxon>Solanaceae</taxon>
        <taxon>Nicotianoideae</taxon>
        <taxon>Nicotianeae</taxon>
        <taxon>Nicotiana</taxon>
    </lineage>
</organism>
<feature type="region of interest" description="Disordered" evidence="1">
    <location>
        <begin position="258"/>
        <end position="333"/>
    </location>
</feature>
<feature type="compositionally biased region" description="Basic and acidic residues" evidence="1">
    <location>
        <begin position="1"/>
        <end position="10"/>
    </location>
</feature>
<gene>
    <name evidence="2" type="ORF">A4A49_02754</name>
</gene>
<dbReference type="Gramene" id="OIT05211">
    <property type="protein sequence ID" value="OIT05211"/>
    <property type="gene ID" value="A4A49_02754"/>
</dbReference>
<sequence length="333" mass="36343">MEPMVDHNDNHYNTTSPLPTPTGEKPSMKDQEPTQYNQEISSDLTEPINSTGYQINHIPSASDTNPKIIKMIINQKPLPSETIEFPNTPPFITNLKTDKNKKPKNGTKHQPPNLPNLHPTTTGPSTSLLAGTGTPWISPQLRFSTGRATDLPNHPEPSPSGKGNNRSTKQWLGDAWSSNVAVSHGADPSSQLEHQQRFAYSRSDSSDLQQYPFSSRTHSRGSICNISVQNIPAGINPENFTFTAGEASTTTITTTSIAAGEHRQRNLNSTGDTEEQRHINGPRSNTNRQYSQSGLTVSRNSKGGGVQRGPQRNTDPTVPKESSSLRNGPIISH</sequence>
<protein>
    <submittedName>
        <fullName evidence="2">Uncharacterized protein</fullName>
    </submittedName>
</protein>
<feature type="compositionally biased region" description="Polar residues" evidence="1">
    <location>
        <begin position="125"/>
        <end position="147"/>
    </location>
</feature>
<feature type="compositionally biased region" description="Low complexity" evidence="1">
    <location>
        <begin position="115"/>
        <end position="124"/>
    </location>
</feature>
<evidence type="ECO:0000313" key="2">
    <source>
        <dbReference type="EMBL" id="OIT05211.1"/>
    </source>
</evidence>
<name>A0A1J6J2N8_NICAT</name>
<feature type="region of interest" description="Disordered" evidence="1">
    <location>
        <begin position="1"/>
        <end position="36"/>
    </location>
</feature>
<feature type="compositionally biased region" description="Polar residues" evidence="1">
    <location>
        <begin position="161"/>
        <end position="181"/>
    </location>
</feature>
<feature type="compositionally biased region" description="Polar residues" evidence="1">
    <location>
        <begin position="310"/>
        <end position="326"/>
    </location>
</feature>
<evidence type="ECO:0000313" key="3">
    <source>
        <dbReference type="Proteomes" id="UP000187609"/>
    </source>
</evidence>
<dbReference type="EMBL" id="MJEQ01037185">
    <property type="protein sequence ID" value="OIT05211.1"/>
    <property type="molecule type" value="Genomic_DNA"/>
</dbReference>
<feature type="compositionally biased region" description="Polar residues" evidence="1">
    <location>
        <begin position="202"/>
        <end position="219"/>
    </location>
</feature>
<feature type="region of interest" description="Disordered" evidence="1">
    <location>
        <begin position="80"/>
        <end position="219"/>
    </location>
</feature>
<feature type="compositionally biased region" description="Polar residues" evidence="1">
    <location>
        <begin position="282"/>
        <end position="301"/>
    </location>
</feature>
<proteinExistence type="predicted"/>
<dbReference type="Proteomes" id="UP000187609">
    <property type="component" value="Unassembled WGS sequence"/>
</dbReference>
<accession>A0A1J6J2N8</accession>
<reference evidence="2" key="1">
    <citation type="submission" date="2016-11" db="EMBL/GenBank/DDBJ databases">
        <title>The genome of Nicotiana attenuata.</title>
        <authorList>
            <person name="Xu S."/>
            <person name="Brockmoeller T."/>
            <person name="Gaquerel E."/>
            <person name="Navarro A."/>
            <person name="Kuhl H."/>
            <person name="Gase K."/>
            <person name="Ling Z."/>
            <person name="Zhou W."/>
            <person name="Kreitzer C."/>
            <person name="Stanke M."/>
            <person name="Tang H."/>
            <person name="Lyons E."/>
            <person name="Pandey P."/>
            <person name="Pandey S.P."/>
            <person name="Timmermann B."/>
            <person name="Baldwin I.T."/>
        </authorList>
    </citation>
    <scope>NUCLEOTIDE SEQUENCE [LARGE SCALE GENOMIC DNA]</scope>
    <source>
        <strain evidence="2">UT</strain>
    </source>
</reference>
<dbReference type="AlphaFoldDB" id="A0A1J6J2N8"/>
<evidence type="ECO:0000256" key="1">
    <source>
        <dbReference type="SAM" id="MobiDB-lite"/>
    </source>
</evidence>
<comment type="caution">
    <text evidence="2">The sequence shown here is derived from an EMBL/GenBank/DDBJ whole genome shotgun (WGS) entry which is preliminary data.</text>
</comment>
<keyword evidence="3" id="KW-1185">Reference proteome</keyword>